<gene>
    <name evidence="1" type="ORF">MCOR_57384</name>
</gene>
<keyword evidence="2" id="KW-1185">Reference proteome</keyword>
<dbReference type="AlphaFoldDB" id="A0A6J8F0N0"/>
<evidence type="ECO:0000313" key="1">
    <source>
        <dbReference type="EMBL" id="CAC5425583.1"/>
    </source>
</evidence>
<protein>
    <submittedName>
        <fullName evidence="1">Uncharacterized protein</fullName>
    </submittedName>
</protein>
<dbReference type="EMBL" id="CACVKT020010252">
    <property type="protein sequence ID" value="CAC5425583.1"/>
    <property type="molecule type" value="Genomic_DNA"/>
</dbReference>
<dbReference type="Proteomes" id="UP000507470">
    <property type="component" value="Unassembled WGS sequence"/>
</dbReference>
<dbReference type="OrthoDB" id="6581954at2759"/>
<organism evidence="1 2">
    <name type="scientific">Mytilus coruscus</name>
    <name type="common">Sea mussel</name>
    <dbReference type="NCBI Taxonomy" id="42192"/>
    <lineage>
        <taxon>Eukaryota</taxon>
        <taxon>Metazoa</taxon>
        <taxon>Spiralia</taxon>
        <taxon>Lophotrochozoa</taxon>
        <taxon>Mollusca</taxon>
        <taxon>Bivalvia</taxon>
        <taxon>Autobranchia</taxon>
        <taxon>Pteriomorphia</taxon>
        <taxon>Mytilida</taxon>
        <taxon>Mytiloidea</taxon>
        <taxon>Mytilidae</taxon>
        <taxon>Mytilinae</taxon>
        <taxon>Mytilus</taxon>
    </lineage>
</organism>
<name>A0A6J8F0N0_MYTCO</name>
<accession>A0A6J8F0N0</accession>
<reference evidence="1 2" key="1">
    <citation type="submission" date="2020-06" db="EMBL/GenBank/DDBJ databases">
        <authorList>
            <person name="Li R."/>
            <person name="Bekaert M."/>
        </authorList>
    </citation>
    <scope>NUCLEOTIDE SEQUENCE [LARGE SCALE GENOMIC DNA]</scope>
    <source>
        <strain evidence="2">wild</strain>
    </source>
</reference>
<sequence>MSMLALLCKHQKKAILDMMTSRFEINYLRSETKCAAKYIIYFQFGGTAGRRYEISCIDTIYVERMIDQSDLSGSNCTSFINIVWITIVFVLNACTCADYTRILDFISPDSNRYPIFTVY</sequence>
<proteinExistence type="predicted"/>
<evidence type="ECO:0000313" key="2">
    <source>
        <dbReference type="Proteomes" id="UP000507470"/>
    </source>
</evidence>